<dbReference type="PANTHER" id="PTHR24414">
    <property type="entry name" value="F-BOX/KELCH-REPEAT PROTEIN SKIP4"/>
    <property type="match status" value="1"/>
</dbReference>
<evidence type="ECO:0000259" key="1">
    <source>
        <dbReference type="PROSITE" id="PS50181"/>
    </source>
</evidence>
<dbReference type="InterPro" id="IPR001810">
    <property type="entry name" value="F-box_dom"/>
</dbReference>
<accession>A0A8T1Y053</accession>
<dbReference type="InterPro" id="IPR057499">
    <property type="entry name" value="Kelch_FKB95"/>
</dbReference>
<dbReference type="Proteomes" id="UP000694240">
    <property type="component" value="Chromosome 12"/>
</dbReference>
<reference evidence="2 3" key="1">
    <citation type="submission" date="2020-12" db="EMBL/GenBank/DDBJ databases">
        <title>Concerted genomic and epigenomic changes stabilize Arabidopsis allopolyploids.</title>
        <authorList>
            <person name="Chen Z."/>
        </authorList>
    </citation>
    <scope>NUCLEOTIDE SEQUENCE [LARGE SCALE GENOMIC DNA]</scope>
    <source>
        <strain evidence="2">Allo738</strain>
        <tissue evidence="2">Leaf</tissue>
    </source>
</reference>
<sequence>MKSNIELPNKSNHPLRLPSPPPLPYSLSSLPEDIVLSCLARISKTHYPKLTLVSKSFRSLVLSKMLYKVRAQLQTQEECVYLSLESSFYPGLTWFSLWIKPDRQTLTQCTTQEKSTGNLLVPVPSSYSLHSPNIICLRVGSELYKFGSQYSLSSSVMSRGVSGKWREAPSMKVARKEPLMCVLHGKIYVMGGFLDHEYTVPWGEVFDPKTQTWEPLPKPGSLLRCSSYKKILPRSGKIYMKTSTKNFVYLIKENKWEYFEGHLEESFCVIENVKYSYVNKKCSWYETKSKEWRSIKGLAGLDAYSRYRTEICASGGKLVIFWDSLPLPSDLDRTKKIWCAVILLDKSLDGEVWGQIEWVDVVLKDHPLQSVSNIYSCVVRTY</sequence>
<comment type="caution">
    <text evidence="2">The sequence shown here is derived from an EMBL/GenBank/DDBJ whole genome shotgun (WGS) entry which is preliminary data.</text>
</comment>
<dbReference type="AlphaFoldDB" id="A0A8T1Y053"/>
<dbReference type="Pfam" id="PF00646">
    <property type="entry name" value="F-box"/>
    <property type="match status" value="1"/>
</dbReference>
<evidence type="ECO:0000313" key="2">
    <source>
        <dbReference type="EMBL" id="KAG7539904.1"/>
    </source>
</evidence>
<feature type="domain" description="F-box" evidence="1">
    <location>
        <begin position="24"/>
        <end position="70"/>
    </location>
</feature>
<gene>
    <name evidence="2" type="ORF">ISN45_Aa07g001730</name>
</gene>
<dbReference type="InterPro" id="IPR050354">
    <property type="entry name" value="F-box/kelch-repeat_ARATH"/>
</dbReference>
<dbReference type="PANTHER" id="PTHR24414:SF68">
    <property type="entry name" value="GALACTOSE OXIDASE_KELCH REPEAT SUPERFAMILY PROTEIN-RELATED"/>
    <property type="match status" value="1"/>
</dbReference>
<evidence type="ECO:0000313" key="3">
    <source>
        <dbReference type="Proteomes" id="UP000694240"/>
    </source>
</evidence>
<keyword evidence="3" id="KW-1185">Reference proteome</keyword>
<proteinExistence type="predicted"/>
<dbReference type="Pfam" id="PF25210">
    <property type="entry name" value="Kelch_FKB95"/>
    <property type="match status" value="1"/>
</dbReference>
<dbReference type="SMART" id="SM00256">
    <property type="entry name" value="FBOX"/>
    <property type="match status" value="1"/>
</dbReference>
<organism evidence="2 3">
    <name type="scientific">Arabidopsis thaliana x Arabidopsis arenosa</name>
    <dbReference type="NCBI Taxonomy" id="1240361"/>
    <lineage>
        <taxon>Eukaryota</taxon>
        <taxon>Viridiplantae</taxon>
        <taxon>Streptophyta</taxon>
        <taxon>Embryophyta</taxon>
        <taxon>Tracheophyta</taxon>
        <taxon>Spermatophyta</taxon>
        <taxon>Magnoliopsida</taxon>
        <taxon>eudicotyledons</taxon>
        <taxon>Gunneridae</taxon>
        <taxon>Pentapetalae</taxon>
        <taxon>rosids</taxon>
        <taxon>malvids</taxon>
        <taxon>Brassicales</taxon>
        <taxon>Brassicaceae</taxon>
        <taxon>Camelineae</taxon>
        <taxon>Arabidopsis</taxon>
    </lineage>
</organism>
<name>A0A8T1Y053_9BRAS</name>
<dbReference type="PROSITE" id="PS50181">
    <property type="entry name" value="FBOX"/>
    <property type="match status" value="1"/>
</dbReference>
<dbReference type="CDD" id="cd22152">
    <property type="entry name" value="F-box_AtAFR-like"/>
    <property type="match status" value="1"/>
</dbReference>
<protein>
    <submittedName>
        <fullName evidence="2">F-box domain</fullName>
    </submittedName>
</protein>
<dbReference type="EMBL" id="JAEFBK010000012">
    <property type="protein sequence ID" value="KAG7539904.1"/>
    <property type="molecule type" value="Genomic_DNA"/>
</dbReference>